<organism evidence="4 5">
    <name type="scientific">Streptomyces europaeiscabiei</name>
    <dbReference type="NCBI Taxonomy" id="146819"/>
    <lineage>
        <taxon>Bacteria</taxon>
        <taxon>Bacillati</taxon>
        <taxon>Actinomycetota</taxon>
        <taxon>Actinomycetes</taxon>
        <taxon>Kitasatosporales</taxon>
        <taxon>Streptomycetaceae</taxon>
        <taxon>Streptomyces</taxon>
    </lineage>
</organism>
<name>A0ABU4NYK7_9ACTN</name>
<dbReference type="PROSITE" id="PS00444">
    <property type="entry name" value="POLYPRENYL_SYNTHASE_2"/>
    <property type="match status" value="1"/>
</dbReference>
<dbReference type="PANTHER" id="PTHR12001">
    <property type="entry name" value="GERANYLGERANYL PYROPHOSPHATE SYNTHASE"/>
    <property type="match status" value="1"/>
</dbReference>
<dbReference type="EMBL" id="JARAYU010000042">
    <property type="protein sequence ID" value="MDX3707142.1"/>
    <property type="molecule type" value="Genomic_DNA"/>
</dbReference>
<protein>
    <submittedName>
        <fullName evidence="4">Polyprenyl synthetase family protein</fullName>
    </submittedName>
</protein>
<evidence type="ECO:0000313" key="4">
    <source>
        <dbReference type="EMBL" id="MDX3707142.1"/>
    </source>
</evidence>
<proteinExistence type="inferred from homology"/>
<reference evidence="4 5" key="1">
    <citation type="journal article" date="2023" name="Microb. Genom.">
        <title>Mesoterricola silvestris gen. nov., sp. nov., Mesoterricola sediminis sp. nov., Geothrix oryzae sp. nov., Geothrix edaphica sp. nov., Geothrix rubra sp. nov., and Geothrix limicola sp. nov., six novel members of Acidobacteriota isolated from soils.</title>
        <authorList>
            <person name="Weisberg A.J."/>
            <person name="Pearce E."/>
            <person name="Kramer C.G."/>
            <person name="Chang J.H."/>
            <person name="Clarke C.R."/>
        </authorList>
    </citation>
    <scope>NUCLEOTIDE SEQUENCE [LARGE SCALE GENOMIC DNA]</scope>
    <source>
        <strain evidence="4 5">ID09-01A</strain>
    </source>
</reference>
<dbReference type="SFLD" id="SFLDS00005">
    <property type="entry name" value="Isoprenoid_Synthase_Type_I"/>
    <property type="match status" value="1"/>
</dbReference>
<keyword evidence="3" id="KW-0808">Transferase</keyword>
<dbReference type="PANTHER" id="PTHR12001:SF86">
    <property type="entry name" value="GERANYLGERANYL DIPHOSPHATE SYNTHASE"/>
    <property type="match status" value="1"/>
</dbReference>
<dbReference type="Gene3D" id="1.10.600.10">
    <property type="entry name" value="Farnesyl Diphosphate Synthase"/>
    <property type="match status" value="1"/>
</dbReference>
<dbReference type="PROSITE" id="PS00723">
    <property type="entry name" value="POLYPRENYL_SYNTHASE_1"/>
    <property type="match status" value="1"/>
</dbReference>
<keyword evidence="5" id="KW-1185">Reference proteome</keyword>
<dbReference type="Pfam" id="PF00348">
    <property type="entry name" value="polyprenyl_synt"/>
    <property type="match status" value="1"/>
</dbReference>
<dbReference type="CDD" id="cd00685">
    <property type="entry name" value="Trans_IPPS_HT"/>
    <property type="match status" value="1"/>
</dbReference>
<keyword evidence="1" id="KW-0479">Metal-binding</keyword>
<dbReference type="SFLD" id="SFLDG01017">
    <property type="entry name" value="Polyprenyl_Transferase_Like"/>
    <property type="match status" value="1"/>
</dbReference>
<evidence type="ECO:0000256" key="2">
    <source>
        <dbReference type="ARBA" id="ARBA00022842"/>
    </source>
</evidence>
<gene>
    <name evidence="4" type="ORF">PV662_47235</name>
</gene>
<dbReference type="InterPro" id="IPR008949">
    <property type="entry name" value="Isoprenoid_synthase_dom_sf"/>
</dbReference>
<dbReference type="Proteomes" id="UP001271274">
    <property type="component" value="Unassembled WGS sequence"/>
</dbReference>
<accession>A0ABU4NYK7</accession>
<dbReference type="InterPro" id="IPR000092">
    <property type="entry name" value="Polyprenyl_synt"/>
</dbReference>
<evidence type="ECO:0000256" key="3">
    <source>
        <dbReference type="RuleBase" id="RU004466"/>
    </source>
</evidence>
<evidence type="ECO:0000256" key="1">
    <source>
        <dbReference type="ARBA" id="ARBA00022723"/>
    </source>
</evidence>
<dbReference type="RefSeq" id="WP_319055077.1">
    <property type="nucleotide sequence ID" value="NZ_JARAUR010000219.1"/>
</dbReference>
<dbReference type="SUPFAM" id="SSF48576">
    <property type="entry name" value="Terpenoid synthases"/>
    <property type="match status" value="1"/>
</dbReference>
<dbReference type="InterPro" id="IPR033749">
    <property type="entry name" value="Polyprenyl_synt_CS"/>
</dbReference>
<sequence length="348" mass="37079">MTPALALAPDTRDAWALLRRYRQLTGPRLQHAVEQLTEPVRTIARYHFGWCDENGTPTQDGWGKGVRGALVLASAQAVGGPADQALSGAAAVELVHNFSLLHDDLMDRDRVRRGRPTAWSVFGEARAVLAGDALLALALNTLACAPPPPASATATQELCRALLELVAGQGSDLAFESRSEVGLEDCLTMAAGKTASLLAASCALGVLSADGTPHQVSALRSFGHHVGMVFQLVDDLLGIWGDSGATGKVTGGDLRRRKKSLPVVAALDSGSKAGHRLAELYGLPRPLDDADVTRAARLVEEAGGRRWAEQEAVRHWEQAREELSRAGLEPEATRGLLALARLITHRDR</sequence>
<comment type="similarity">
    <text evidence="3">Belongs to the FPP/GGPP synthase family.</text>
</comment>
<comment type="caution">
    <text evidence="4">The sequence shown here is derived from an EMBL/GenBank/DDBJ whole genome shotgun (WGS) entry which is preliminary data.</text>
</comment>
<keyword evidence="2" id="KW-0460">Magnesium</keyword>
<evidence type="ECO:0000313" key="5">
    <source>
        <dbReference type="Proteomes" id="UP001271274"/>
    </source>
</evidence>